<evidence type="ECO:0000256" key="3">
    <source>
        <dbReference type="ARBA" id="ARBA00023015"/>
    </source>
</evidence>
<evidence type="ECO:0000256" key="7">
    <source>
        <dbReference type="SAM" id="MobiDB-lite"/>
    </source>
</evidence>
<dbReference type="InterPro" id="IPR001005">
    <property type="entry name" value="SANT/Myb"/>
</dbReference>
<dbReference type="SUPFAM" id="SSF46689">
    <property type="entry name" value="Homeodomain-like"/>
    <property type="match status" value="1"/>
</dbReference>
<evidence type="ECO:0000256" key="2">
    <source>
        <dbReference type="ARBA" id="ARBA00022737"/>
    </source>
</evidence>
<feature type="domain" description="HTH myb-type" evidence="9">
    <location>
        <begin position="104"/>
        <end position="158"/>
    </location>
</feature>
<organism evidence="10">
    <name type="scientific">Brassica napus</name>
    <name type="common">Rape</name>
    <dbReference type="NCBI Taxonomy" id="3708"/>
    <lineage>
        <taxon>Eukaryota</taxon>
        <taxon>Viridiplantae</taxon>
        <taxon>Streptophyta</taxon>
        <taxon>Embryophyta</taxon>
        <taxon>Tracheophyta</taxon>
        <taxon>Spermatophyta</taxon>
        <taxon>Magnoliopsida</taxon>
        <taxon>eudicotyledons</taxon>
        <taxon>Gunneridae</taxon>
        <taxon>Pentapetalae</taxon>
        <taxon>rosids</taxon>
        <taxon>malvids</taxon>
        <taxon>Brassicales</taxon>
        <taxon>Brassicaceae</taxon>
        <taxon>Brassiceae</taxon>
        <taxon>Brassica</taxon>
    </lineage>
</organism>
<feature type="domain" description="Myb-like" evidence="8">
    <location>
        <begin position="52"/>
        <end position="103"/>
    </location>
</feature>
<evidence type="ECO:0000313" key="10">
    <source>
        <dbReference type="EMBL" id="CAF2094656.1"/>
    </source>
</evidence>
<evidence type="ECO:0000256" key="4">
    <source>
        <dbReference type="ARBA" id="ARBA00023125"/>
    </source>
</evidence>
<dbReference type="Proteomes" id="UP001295469">
    <property type="component" value="Chromosome A05"/>
</dbReference>
<accession>A0A816TF67</accession>
<keyword evidence="5" id="KW-0804">Transcription</keyword>
<dbReference type="Gramene" id="CDX74825">
    <property type="protein sequence ID" value="CDX74825"/>
    <property type="gene ID" value="GSBRNA2T00116801001"/>
</dbReference>
<dbReference type="GO" id="GO:0003677">
    <property type="term" value="F:DNA binding"/>
    <property type="evidence" value="ECO:0007669"/>
    <property type="project" value="UniProtKB-KW"/>
</dbReference>
<keyword evidence="6" id="KW-0539">Nucleus</keyword>
<sequence length="401" mass="44340">MNSEIVNQTPPETPSTPFYDSSEDAINAAVDFELAAVREVGGDSNGSNGGGGRSKAKGPWSTEQDAVLTRLVNKLGPRNWTLIARGIPGRSGKSCRLRWCNQLDPCLKRKPFTDEEENLLMSAHAVHGNKWSVIAKLLPGRTDNAIKNHWNSALKRKHADLWNNHHNSISNTVNASSSRKEETNHHPPLVSSTDVKMEDVASKPREGKPGVYRPVARLGAFSVYRPGYMNQRVTPCEGPLVQAARPGSLGGQFLQSLCYQPNVPSRCGHGCCNQQPEKRLSSSSVLGLEFVDYEETSSVGLDQELVSIATDLNNIAWIRSGLNNSYAREVGQRLNADSRFHFEHARARGKFTGMVNNVLVLYFDDKVRDFDVPFQTFESVLLAIELGFYMGEKEEPVVLTC</sequence>
<evidence type="ECO:0000256" key="1">
    <source>
        <dbReference type="ARBA" id="ARBA00004123"/>
    </source>
</evidence>
<dbReference type="OMA" id="IMSAHAV"/>
<comment type="subcellular location">
    <subcellularLocation>
        <location evidence="1">Nucleus</location>
    </subcellularLocation>
</comment>
<keyword evidence="2" id="KW-0677">Repeat</keyword>
<name>A0A816TF67_BRANA</name>
<evidence type="ECO:0000256" key="6">
    <source>
        <dbReference type="ARBA" id="ARBA00023242"/>
    </source>
</evidence>
<feature type="region of interest" description="Disordered" evidence="7">
    <location>
        <begin position="170"/>
        <end position="198"/>
    </location>
</feature>
<dbReference type="SMART" id="SM00717">
    <property type="entry name" value="SANT"/>
    <property type="match status" value="2"/>
</dbReference>
<feature type="region of interest" description="Disordered" evidence="7">
    <location>
        <begin position="40"/>
        <end position="62"/>
    </location>
</feature>
<proteinExistence type="predicted"/>
<dbReference type="GO" id="GO:0005634">
    <property type="term" value="C:nucleus"/>
    <property type="evidence" value="ECO:0007669"/>
    <property type="project" value="UniProtKB-SubCell"/>
</dbReference>
<feature type="region of interest" description="Disordered" evidence="7">
    <location>
        <begin position="1"/>
        <end position="21"/>
    </location>
</feature>
<feature type="compositionally biased region" description="Gly residues" evidence="7">
    <location>
        <begin position="43"/>
        <end position="53"/>
    </location>
</feature>
<dbReference type="Pfam" id="PF00249">
    <property type="entry name" value="Myb_DNA-binding"/>
    <property type="match status" value="2"/>
</dbReference>
<evidence type="ECO:0000259" key="9">
    <source>
        <dbReference type="PROSITE" id="PS51294"/>
    </source>
</evidence>
<dbReference type="PROSITE" id="PS50090">
    <property type="entry name" value="MYB_LIKE"/>
    <property type="match status" value="2"/>
</dbReference>
<dbReference type="PROSITE" id="PS51294">
    <property type="entry name" value="HTH_MYB"/>
    <property type="match status" value="2"/>
</dbReference>
<dbReference type="EMBL" id="HG994359">
    <property type="protein sequence ID" value="CAF2094656.1"/>
    <property type="molecule type" value="Genomic_DNA"/>
</dbReference>
<dbReference type="InterPro" id="IPR050560">
    <property type="entry name" value="MYB_TF"/>
</dbReference>
<protein>
    <submittedName>
        <fullName evidence="10">(rape) hypothetical protein</fullName>
    </submittedName>
</protein>
<dbReference type="SMR" id="A0A816TF67"/>
<feature type="domain" description="HTH myb-type" evidence="9">
    <location>
        <begin position="52"/>
        <end position="103"/>
    </location>
</feature>
<dbReference type="FunFam" id="1.10.10.60:FF:000060">
    <property type="entry name" value="MYB transcription factor"/>
    <property type="match status" value="1"/>
</dbReference>
<evidence type="ECO:0000256" key="5">
    <source>
        <dbReference type="ARBA" id="ARBA00023163"/>
    </source>
</evidence>
<dbReference type="Gene3D" id="1.10.10.60">
    <property type="entry name" value="Homeodomain-like"/>
    <property type="match status" value="2"/>
</dbReference>
<dbReference type="PANTHER" id="PTHR45614">
    <property type="entry name" value="MYB PROTEIN-RELATED"/>
    <property type="match status" value="1"/>
</dbReference>
<dbReference type="CDD" id="cd00167">
    <property type="entry name" value="SANT"/>
    <property type="match status" value="2"/>
</dbReference>
<dbReference type="InterPro" id="IPR009057">
    <property type="entry name" value="Homeodomain-like_sf"/>
</dbReference>
<keyword evidence="4" id="KW-0238">DNA-binding</keyword>
<feature type="compositionally biased region" description="Polar residues" evidence="7">
    <location>
        <begin position="1"/>
        <end position="19"/>
    </location>
</feature>
<dbReference type="InterPro" id="IPR017930">
    <property type="entry name" value="Myb_dom"/>
</dbReference>
<evidence type="ECO:0000259" key="8">
    <source>
        <dbReference type="PROSITE" id="PS50090"/>
    </source>
</evidence>
<feature type="domain" description="Myb-like" evidence="8">
    <location>
        <begin position="104"/>
        <end position="154"/>
    </location>
</feature>
<keyword evidence="3" id="KW-0805">Transcription regulation</keyword>
<gene>
    <name evidence="10" type="ORF">DARMORV10_A05P06530.1</name>
</gene>
<reference evidence="10" key="1">
    <citation type="submission" date="2021-01" db="EMBL/GenBank/DDBJ databases">
        <authorList>
            <consortium name="Genoscope - CEA"/>
            <person name="William W."/>
        </authorList>
    </citation>
    <scope>NUCLEOTIDE SEQUENCE</scope>
</reference>
<dbReference type="AlphaFoldDB" id="A0A816TF67"/>
<dbReference type="PANTHER" id="PTHR45614:SF72">
    <property type="entry name" value="(RAPE) HYPOTHETICAL PROTEIN"/>
    <property type="match status" value="1"/>
</dbReference>